<dbReference type="InterPro" id="IPR011009">
    <property type="entry name" value="Kinase-like_dom_sf"/>
</dbReference>
<organism evidence="1 2">
    <name type="scientific">Musa troglodytarum</name>
    <name type="common">fe'i banana</name>
    <dbReference type="NCBI Taxonomy" id="320322"/>
    <lineage>
        <taxon>Eukaryota</taxon>
        <taxon>Viridiplantae</taxon>
        <taxon>Streptophyta</taxon>
        <taxon>Embryophyta</taxon>
        <taxon>Tracheophyta</taxon>
        <taxon>Spermatophyta</taxon>
        <taxon>Magnoliopsida</taxon>
        <taxon>Liliopsida</taxon>
        <taxon>Zingiberales</taxon>
        <taxon>Musaceae</taxon>
        <taxon>Musa</taxon>
    </lineage>
</organism>
<dbReference type="EMBL" id="CP097507">
    <property type="protein sequence ID" value="URE00074.1"/>
    <property type="molecule type" value="Genomic_DNA"/>
</dbReference>
<accession>A0A9E7FQ93</accession>
<evidence type="ECO:0000313" key="2">
    <source>
        <dbReference type="Proteomes" id="UP001055439"/>
    </source>
</evidence>
<protein>
    <submittedName>
        <fullName evidence="1">Mitogen-activated protein kinase kinase</fullName>
    </submittedName>
</protein>
<sequence length="96" mass="10464">MADFGVSRIVAQTMDPCDSPVGTIACMSPERIDIDLDHRACDGYAGNIWSFGLSILGVLARQLPVRREPRSACRLSIAHVRHPLRRSAGGAAHPLW</sequence>
<proteinExistence type="predicted"/>
<dbReference type="SUPFAM" id="SSF56112">
    <property type="entry name" value="Protein kinase-like (PK-like)"/>
    <property type="match status" value="1"/>
</dbReference>
<keyword evidence="1" id="KW-0808">Transferase</keyword>
<dbReference type="Proteomes" id="UP001055439">
    <property type="component" value="Chromosome 5"/>
</dbReference>
<gene>
    <name evidence="1" type="ORF">MUK42_20902</name>
</gene>
<dbReference type="Gene3D" id="1.10.510.10">
    <property type="entry name" value="Transferase(Phosphotransferase) domain 1"/>
    <property type="match status" value="1"/>
</dbReference>
<keyword evidence="2" id="KW-1185">Reference proteome</keyword>
<dbReference type="GO" id="GO:0016301">
    <property type="term" value="F:kinase activity"/>
    <property type="evidence" value="ECO:0007669"/>
    <property type="project" value="UniProtKB-KW"/>
</dbReference>
<evidence type="ECO:0000313" key="1">
    <source>
        <dbReference type="EMBL" id="URE00074.1"/>
    </source>
</evidence>
<dbReference type="AlphaFoldDB" id="A0A9E7FQ93"/>
<dbReference type="OrthoDB" id="8693905at2759"/>
<keyword evidence="1" id="KW-0418">Kinase</keyword>
<name>A0A9E7FQ93_9LILI</name>
<reference evidence="1" key="1">
    <citation type="submission" date="2022-05" db="EMBL/GenBank/DDBJ databases">
        <title>The Musa troglodytarum L. genome provides insights into the mechanism of non-climacteric behaviour and enrichment of carotenoids.</title>
        <authorList>
            <person name="Wang J."/>
        </authorList>
    </citation>
    <scope>NUCLEOTIDE SEQUENCE</scope>
    <source>
        <tissue evidence="1">Leaf</tissue>
    </source>
</reference>